<dbReference type="OrthoDB" id="9970435at2759"/>
<dbReference type="InterPro" id="IPR004331">
    <property type="entry name" value="SPX_dom"/>
</dbReference>
<feature type="compositionally biased region" description="Basic and acidic residues" evidence="6">
    <location>
        <begin position="50"/>
        <end position="79"/>
    </location>
</feature>
<comment type="similarity">
    <text evidence="2">Belongs to the SYG1 (TC 2.A.94) family.</text>
</comment>
<dbReference type="GO" id="GO:0005794">
    <property type="term" value="C:Golgi apparatus"/>
    <property type="evidence" value="ECO:0007669"/>
    <property type="project" value="TreeGrafter"/>
</dbReference>
<feature type="region of interest" description="Disordered" evidence="6">
    <location>
        <begin position="249"/>
        <end position="293"/>
    </location>
</feature>
<dbReference type="Pfam" id="PF03105">
    <property type="entry name" value="SPX"/>
    <property type="match status" value="1"/>
</dbReference>
<feature type="transmembrane region" description="Helical" evidence="7">
    <location>
        <begin position="505"/>
        <end position="524"/>
    </location>
</feature>
<keyword evidence="5 7" id="KW-0472">Membrane</keyword>
<dbReference type="PROSITE" id="PS51382">
    <property type="entry name" value="SPX"/>
    <property type="match status" value="1"/>
</dbReference>
<feature type="transmembrane region" description="Helical" evidence="7">
    <location>
        <begin position="536"/>
        <end position="556"/>
    </location>
</feature>
<evidence type="ECO:0000256" key="7">
    <source>
        <dbReference type="SAM" id="Phobius"/>
    </source>
</evidence>
<evidence type="ECO:0000256" key="5">
    <source>
        <dbReference type="ARBA" id="ARBA00023136"/>
    </source>
</evidence>
<keyword evidence="3 7" id="KW-0812">Transmembrane</keyword>
<evidence type="ECO:0000256" key="4">
    <source>
        <dbReference type="ARBA" id="ARBA00022989"/>
    </source>
</evidence>
<feature type="region of interest" description="Disordered" evidence="6">
    <location>
        <begin position="897"/>
        <end position="936"/>
    </location>
</feature>
<evidence type="ECO:0000256" key="6">
    <source>
        <dbReference type="SAM" id="MobiDB-lite"/>
    </source>
</evidence>
<dbReference type="PROSITE" id="PS51380">
    <property type="entry name" value="EXS"/>
    <property type="match status" value="1"/>
</dbReference>
<dbReference type="GO" id="GO:0005886">
    <property type="term" value="C:plasma membrane"/>
    <property type="evidence" value="ECO:0007669"/>
    <property type="project" value="TreeGrafter"/>
</dbReference>
<gene>
    <name evidence="10" type="ORF">I9W82_000788</name>
</gene>
<comment type="caution">
    <text evidence="10">The sequence shown here is derived from an EMBL/GenBank/DDBJ whole genome shotgun (WGS) entry which is preliminary data.</text>
</comment>
<feature type="domain" description="SPX" evidence="9">
    <location>
        <begin position="1"/>
        <end position="357"/>
    </location>
</feature>
<keyword evidence="4 7" id="KW-1133">Transmembrane helix</keyword>
<accession>A0A8H7ZLD8</accession>
<dbReference type="CDD" id="cd14475">
    <property type="entry name" value="SPX_SYG1_like"/>
    <property type="match status" value="1"/>
</dbReference>
<dbReference type="CDD" id="cd06174">
    <property type="entry name" value="MFS"/>
    <property type="match status" value="1"/>
</dbReference>
<feature type="compositionally biased region" description="Basic residues" evidence="6">
    <location>
        <begin position="867"/>
        <end position="878"/>
    </location>
</feature>
<evidence type="ECO:0000256" key="3">
    <source>
        <dbReference type="ARBA" id="ARBA00022692"/>
    </source>
</evidence>
<dbReference type="Proteomes" id="UP000669133">
    <property type="component" value="Unassembled WGS sequence"/>
</dbReference>
<proteinExistence type="inferred from homology"/>
<comment type="subcellular location">
    <subcellularLocation>
        <location evidence="1">Membrane</location>
        <topology evidence="1">Multi-pass membrane protein</topology>
    </subcellularLocation>
</comment>
<evidence type="ECO:0000259" key="9">
    <source>
        <dbReference type="PROSITE" id="PS51382"/>
    </source>
</evidence>
<evidence type="ECO:0000256" key="2">
    <source>
        <dbReference type="ARBA" id="ARBA00009665"/>
    </source>
</evidence>
<feature type="transmembrane region" description="Helical" evidence="7">
    <location>
        <begin position="421"/>
        <end position="443"/>
    </location>
</feature>
<dbReference type="InterPro" id="IPR004342">
    <property type="entry name" value="EXS_C"/>
</dbReference>
<evidence type="ECO:0000313" key="10">
    <source>
        <dbReference type="EMBL" id="KAG5421696.1"/>
    </source>
</evidence>
<dbReference type="RefSeq" id="XP_067550812.1">
    <property type="nucleotide sequence ID" value="XM_067695189.1"/>
</dbReference>
<sequence length="936" mass="110370">MKFAEALSDGLVAEWQDQYVDYKGGKKLIKKIRKLKDEYDQESASLLADANKDNGTNDDRIPLLDSNDLERRDEAHDDDTPPVSSSNSRRETRKPSVFNYSLKSSKTDYFTERRKFQLWLDEELRKVDEFYSEKEQDVYERFLLLEDQLYQMRDQKNQIQRQRRKHKVILHGQGANGERVVPQRVNDLAFHTKFFISGLSRWDLPSLPSMAFLKKWKGRKKAKYEDDISLHVQDSVDLNYAENRVRNGVVELSDRSTDQTSMESESEIEEYSPTTPTEPQTQDQVRQTRRRDYTPKKQHFGVPYLYAKKQLKNALLEHYRALSILRSYRTMNKTAFRKITKKYDKAIHTNIMEPFMERINTSSYFLTSDLVDKIINQVEELYIAFFDPESKDRKQSLEKLKTIAYTFNSTEIRQPQYYGEFFSSGICIGFGIPLFTLALYTALHKTLTGELPEGRFLLQVWGGFFILTFAFLLFGINMAVFDKFRINYKFIFEFDIASALNYKQFWLLPSFAFAFLSLLGWFSFNNFWPDKFPGRDWPWIFFGVMLVLFVWPTNAFYGSSRRWLQFALWRLLLSGFYPVEFRDFFLGDIVCSLTYTMGNLPFFFCLFSHHWRGTLGGQPASANTCTSSRSRLMGFFSSLPSIWRLLQCIRRYMDTGDWFPHLANMMKYAVSTIYYMTLSIYRIENKERNRIVFIIFAAINSIYTSIWDIVMDWSLLQTGSKHFLLRDFIFYKKPYYYYIAMVLDVILRFQWIFYAFFTHQIQQSAITSFCVALAEILRRFIWIFFRMENEHCTNVILFRASKDTPLPYAVSANVERAVKKLVESRYDERKASDEDRIAEEDVGFTTGRSGSRGDEDSRGSVDLTRLSTRHSMPHLQPRKTYFKQITDRLNTAHIKDFQRRKTVTHLDEDSDEEDDDDASVTGKSTRPSRVSSIREE</sequence>
<feature type="domain" description="EXS" evidence="8">
    <location>
        <begin position="624"/>
        <end position="818"/>
    </location>
</feature>
<dbReference type="Pfam" id="PF03124">
    <property type="entry name" value="EXS"/>
    <property type="match status" value="1"/>
</dbReference>
<dbReference type="GO" id="GO:0016036">
    <property type="term" value="P:cellular response to phosphate starvation"/>
    <property type="evidence" value="ECO:0007669"/>
    <property type="project" value="TreeGrafter"/>
</dbReference>
<feature type="transmembrane region" description="Helical" evidence="7">
    <location>
        <begin position="691"/>
        <end position="715"/>
    </location>
</feature>
<reference evidence="10 11" key="1">
    <citation type="submission" date="2020-12" db="EMBL/GenBank/DDBJ databases">
        <title>Effect of drift, selection, and recombination on the evolution of hybrid genomes in Candida yeast pathogens.</title>
        <authorList>
            <person name="Mixao V."/>
            <person name="Ksiezopolska E."/>
            <person name="Saus E."/>
            <person name="Boekhout T."/>
            <person name="Gacser A."/>
            <person name="Gabaldon T."/>
        </authorList>
    </citation>
    <scope>NUCLEOTIDE SEQUENCE [LARGE SCALE GENOMIC DNA]</scope>
    <source>
        <strain evidence="10 11">BP57</strain>
    </source>
</reference>
<feature type="transmembrane region" description="Helical" evidence="7">
    <location>
        <begin position="463"/>
        <end position="484"/>
    </location>
</feature>
<organism evidence="10 11">
    <name type="scientific">Candida metapsilosis</name>
    <dbReference type="NCBI Taxonomy" id="273372"/>
    <lineage>
        <taxon>Eukaryota</taxon>
        <taxon>Fungi</taxon>
        <taxon>Dikarya</taxon>
        <taxon>Ascomycota</taxon>
        <taxon>Saccharomycotina</taxon>
        <taxon>Pichiomycetes</taxon>
        <taxon>Debaryomycetaceae</taxon>
        <taxon>Candida/Lodderomyces clade</taxon>
        <taxon>Candida</taxon>
    </lineage>
</organism>
<dbReference type="AlphaFoldDB" id="A0A8H7ZLD8"/>
<evidence type="ECO:0000259" key="8">
    <source>
        <dbReference type="PROSITE" id="PS51380"/>
    </source>
</evidence>
<feature type="compositionally biased region" description="Polar residues" evidence="6">
    <location>
        <begin position="921"/>
        <end position="936"/>
    </location>
</feature>
<dbReference type="PANTHER" id="PTHR10783">
    <property type="entry name" value="XENOTROPIC AND POLYTROPIC RETROVIRUS RECEPTOR 1-RELATED"/>
    <property type="match status" value="1"/>
</dbReference>
<feature type="compositionally biased region" description="Low complexity" evidence="6">
    <location>
        <begin position="271"/>
        <end position="285"/>
    </location>
</feature>
<dbReference type="GO" id="GO:0000822">
    <property type="term" value="F:inositol hexakisphosphate binding"/>
    <property type="evidence" value="ECO:0007669"/>
    <property type="project" value="TreeGrafter"/>
</dbReference>
<feature type="compositionally biased region" description="Basic and acidic residues" evidence="6">
    <location>
        <begin position="897"/>
        <end position="907"/>
    </location>
</feature>
<feature type="compositionally biased region" description="Acidic residues" evidence="6">
    <location>
        <begin position="908"/>
        <end position="918"/>
    </location>
</feature>
<evidence type="ECO:0000313" key="11">
    <source>
        <dbReference type="Proteomes" id="UP000669133"/>
    </source>
</evidence>
<dbReference type="PANTHER" id="PTHR10783:SF103">
    <property type="entry name" value="SOLUTE CARRIER FAMILY 53 MEMBER 1"/>
    <property type="match status" value="1"/>
</dbReference>
<dbReference type="EMBL" id="JAEOAQ010000001">
    <property type="protein sequence ID" value="KAG5421696.1"/>
    <property type="molecule type" value="Genomic_DNA"/>
</dbReference>
<dbReference type="GeneID" id="93649417"/>
<evidence type="ECO:0000256" key="1">
    <source>
        <dbReference type="ARBA" id="ARBA00004141"/>
    </source>
</evidence>
<protein>
    <submittedName>
        <fullName evidence="10">SYG1</fullName>
    </submittedName>
</protein>
<keyword evidence="11" id="KW-1185">Reference proteome</keyword>
<dbReference type="GO" id="GO:0006817">
    <property type="term" value="P:phosphate ion transport"/>
    <property type="evidence" value="ECO:0007669"/>
    <property type="project" value="TreeGrafter"/>
</dbReference>
<feature type="region of interest" description="Disordered" evidence="6">
    <location>
        <begin position="48"/>
        <end position="95"/>
    </location>
</feature>
<feature type="transmembrane region" description="Helical" evidence="7">
    <location>
        <begin position="735"/>
        <end position="757"/>
    </location>
</feature>
<name>A0A8H7ZLD8_9ASCO</name>
<feature type="region of interest" description="Disordered" evidence="6">
    <location>
        <begin position="832"/>
        <end position="878"/>
    </location>
</feature>